<keyword evidence="15" id="KW-1185">Reference proteome</keyword>
<evidence type="ECO:0000256" key="8">
    <source>
        <dbReference type="HAMAP-Rule" id="MF_00087"/>
    </source>
</evidence>
<dbReference type="InterPro" id="IPR000343">
    <property type="entry name" value="4pyrrol_synth_GluRdtase"/>
</dbReference>
<dbReference type="InterPro" id="IPR036453">
    <property type="entry name" value="GluRdtase_dimer_dom_sf"/>
</dbReference>
<evidence type="ECO:0000256" key="1">
    <source>
        <dbReference type="ARBA" id="ARBA00005059"/>
    </source>
</evidence>
<keyword evidence="5 8" id="KW-0560">Oxidoreductase</keyword>
<evidence type="ECO:0000313" key="14">
    <source>
        <dbReference type="EMBL" id="MFC7750569.1"/>
    </source>
</evidence>
<dbReference type="Gene3D" id="3.40.50.720">
    <property type="entry name" value="NAD(P)-binding Rossmann-like Domain"/>
    <property type="match status" value="1"/>
</dbReference>
<protein>
    <recommendedName>
        <fullName evidence="3 8">Glutamyl-tRNA reductase</fullName>
        <shortName evidence="8">GluTR</shortName>
        <ecNumber evidence="3 8">1.2.1.70</ecNumber>
    </recommendedName>
</protein>
<evidence type="ECO:0000256" key="7">
    <source>
        <dbReference type="ARBA" id="ARBA00047464"/>
    </source>
</evidence>
<dbReference type="InterPro" id="IPR015896">
    <property type="entry name" value="4pyrrol_synth_GluRdtase_dimer"/>
</dbReference>
<dbReference type="NCBIfam" id="NF000744">
    <property type="entry name" value="PRK00045.1-3"/>
    <property type="match status" value="1"/>
</dbReference>
<keyword evidence="4 8" id="KW-0521">NADP</keyword>
<feature type="binding site" evidence="8">
    <location>
        <begin position="49"/>
        <end position="52"/>
    </location>
    <ligand>
        <name>substrate</name>
    </ligand>
</feature>
<accession>A0ABW2V353</accession>
<dbReference type="Gene3D" id="3.30.460.30">
    <property type="entry name" value="Glutamyl-tRNA reductase, N-terminal domain"/>
    <property type="match status" value="1"/>
</dbReference>
<dbReference type="PANTHER" id="PTHR43013">
    <property type="entry name" value="GLUTAMYL-TRNA REDUCTASE"/>
    <property type="match status" value="1"/>
</dbReference>
<dbReference type="Pfam" id="PF01488">
    <property type="entry name" value="Shikimate_DH"/>
    <property type="match status" value="1"/>
</dbReference>
<evidence type="ECO:0000259" key="12">
    <source>
        <dbReference type="Pfam" id="PF01488"/>
    </source>
</evidence>
<feature type="binding site" evidence="8">
    <location>
        <position position="120"/>
    </location>
    <ligand>
        <name>substrate</name>
    </ligand>
</feature>
<feature type="domain" description="Quinate/shikimate 5-dehydrogenase/glutamyl-tRNA reductase" evidence="12">
    <location>
        <begin position="171"/>
        <end position="306"/>
    </location>
</feature>
<dbReference type="InterPro" id="IPR036291">
    <property type="entry name" value="NAD(P)-bd_dom_sf"/>
</dbReference>
<dbReference type="Pfam" id="PF00745">
    <property type="entry name" value="GlutR_dimer"/>
    <property type="match status" value="1"/>
</dbReference>
<evidence type="ECO:0000256" key="4">
    <source>
        <dbReference type="ARBA" id="ARBA00022857"/>
    </source>
</evidence>
<evidence type="ECO:0000259" key="11">
    <source>
        <dbReference type="Pfam" id="PF00745"/>
    </source>
</evidence>
<dbReference type="SUPFAM" id="SSF51735">
    <property type="entry name" value="NAD(P)-binding Rossmann-fold domains"/>
    <property type="match status" value="1"/>
</dbReference>
<feature type="binding site" evidence="8">
    <location>
        <begin position="189"/>
        <end position="194"/>
    </location>
    <ligand>
        <name>NADP(+)</name>
        <dbReference type="ChEBI" id="CHEBI:58349"/>
    </ligand>
</feature>
<evidence type="ECO:0000256" key="5">
    <source>
        <dbReference type="ARBA" id="ARBA00023002"/>
    </source>
</evidence>
<dbReference type="NCBIfam" id="TIGR01035">
    <property type="entry name" value="hemA"/>
    <property type="match status" value="1"/>
</dbReference>
<dbReference type="EC" id="1.2.1.70" evidence="3 8"/>
<proteinExistence type="inferred from homology"/>
<evidence type="ECO:0000256" key="3">
    <source>
        <dbReference type="ARBA" id="ARBA00012970"/>
    </source>
</evidence>
<dbReference type="InterPro" id="IPR018214">
    <property type="entry name" value="GluRdtase_CS"/>
</dbReference>
<comment type="miscellaneous">
    <text evidence="8">During catalysis, the active site Cys acts as a nucleophile attacking the alpha-carbonyl group of tRNA-bound glutamate with the formation of a thioester intermediate between enzyme and glutamate, and the concomitant release of tRNA(Glu). The thioester intermediate is finally reduced by direct hydride transfer from NADPH, to form the product GSA.</text>
</comment>
<feature type="domain" description="Tetrapyrrole biosynthesis glutamyl-tRNA reductase dimerisation" evidence="11">
    <location>
        <begin position="320"/>
        <end position="419"/>
    </location>
</feature>
<comment type="catalytic activity">
    <reaction evidence="7 8 9">
        <text>(S)-4-amino-5-oxopentanoate + tRNA(Glu) + NADP(+) = L-glutamyl-tRNA(Glu) + NADPH + H(+)</text>
        <dbReference type="Rhea" id="RHEA:12344"/>
        <dbReference type="Rhea" id="RHEA-COMP:9663"/>
        <dbReference type="Rhea" id="RHEA-COMP:9680"/>
        <dbReference type="ChEBI" id="CHEBI:15378"/>
        <dbReference type="ChEBI" id="CHEBI:57501"/>
        <dbReference type="ChEBI" id="CHEBI:57783"/>
        <dbReference type="ChEBI" id="CHEBI:58349"/>
        <dbReference type="ChEBI" id="CHEBI:78442"/>
        <dbReference type="ChEBI" id="CHEBI:78520"/>
        <dbReference type="EC" id="1.2.1.70"/>
    </reaction>
</comment>
<comment type="function">
    <text evidence="8">Catalyzes the NADPH-dependent reduction of glutamyl-tRNA(Glu) to glutamate 1-semialdehyde (GSA).</text>
</comment>
<comment type="similarity">
    <text evidence="2 8 9">Belongs to the glutamyl-tRNA reductase family.</text>
</comment>
<name>A0ABW2V353_9BACL</name>
<dbReference type="Pfam" id="PF05201">
    <property type="entry name" value="GlutR_N"/>
    <property type="match status" value="1"/>
</dbReference>
<evidence type="ECO:0000256" key="10">
    <source>
        <dbReference type="SAM" id="MobiDB-lite"/>
    </source>
</evidence>
<sequence length="468" mass="51788">MHVLAVGLNYRTAPVEIREKFAIAPEQLPEALEKLKATKSVMECVIVGTCNRMEIYAVVDRLYMCGAFIRGFMEKWFGVPRADIAPFLYIYEDERAVEHLFRVTCGLDSMVLGETQILGQVRSAFLTAQAEGTTGTMFNTIFKQAITLAKRAHAETGIGENPVSVSYAAVELGKQIFGDYKGKTVLIIGAGKMGELTIKHLRAGGADRVLVVNRTLSRAEDLAAKVGGQAVPWSRLEEALADSDVVISSTGAEGLVLSASQVKRATARRAGRQLFMIDIAVPRDLDPAIGELSDVFLYDIDDLQQIVDGNLAERRKQSLQIEGMIASELEAYRQWLKMLGVTPLIRALQEKSHMIFEETMDDLDHKLPGLSDHERKLIRKLTKSIVNQMLKDPILRIKEMAGEKGSDEALRIFTELFALEQRVAELEAEMNPAKAARASSSAQPVQTREAVTRRTMPLMRSPEPALQS</sequence>
<dbReference type="Proteomes" id="UP001596528">
    <property type="component" value="Unassembled WGS sequence"/>
</dbReference>
<dbReference type="EMBL" id="JBHTGQ010000024">
    <property type="protein sequence ID" value="MFC7750569.1"/>
    <property type="molecule type" value="Genomic_DNA"/>
</dbReference>
<dbReference type="InterPro" id="IPR015895">
    <property type="entry name" value="4pyrrol_synth_GluRdtase_N"/>
</dbReference>
<comment type="subunit">
    <text evidence="8">Homodimer.</text>
</comment>
<feature type="active site" description="Nucleophile" evidence="8">
    <location>
        <position position="50"/>
    </location>
</feature>
<dbReference type="CDD" id="cd05213">
    <property type="entry name" value="NAD_bind_Glutamyl_tRNA_reduct"/>
    <property type="match status" value="1"/>
</dbReference>
<gene>
    <name evidence="8 14" type="primary">hemA</name>
    <name evidence="14" type="ORF">ACFQWB_11600</name>
</gene>
<dbReference type="PROSITE" id="PS00747">
    <property type="entry name" value="GLUTR"/>
    <property type="match status" value="1"/>
</dbReference>
<dbReference type="SUPFAM" id="SSF69742">
    <property type="entry name" value="Glutamyl tRNA-reductase catalytic, N-terminal domain"/>
    <property type="match status" value="1"/>
</dbReference>
<evidence type="ECO:0000256" key="9">
    <source>
        <dbReference type="RuleBase" id="RU000584"/>
    </source>
</evidence>
<evidence type="ECO:0000259" key="13">
    <source>
        <dbReference type="Pfam" id="PF05201"/>
    </source>
</evidence>
<dbReference type="PANTHER" id="PTHR43013:SF1">
    <property type="entry name" value="GLUTAMYL-TRNA REDUCTASE"/>
    <property type="match status" value="1"/>
</dbReference>
<feature type="region of interest" description="Disordered" evidence="10">
    <location>
        <begin position="433"/>
        <end position="468"/>
    </location>
</feature>
<reference evidence="15" key="1">
    <citation type="journal article" date="2019" name="Int. J. Syst. Evol. Microbiol.">
        <title>The Global Catalogue of Microorganisms (GCM) 10K type strain sequencing project: providing services to taxonomists for standard genome sequencing and annotation.</title>
        <authorList>
            <consortium name="The Broad Institute Genomics Platform"/>
            <consortium name="The Broad Institute Genome Sequencing Center for Infectious Disease"/>
            <person name="Wu L."/>
            <person name="Ma J."/>
        </authorList>
    </citation>
    <scope>NUCLEOTIDE SEQUENCE [LARGE SCALE GENOMIC DNA]</scope>
    <source>
        <strain evidence="15">JCM 18657</strain>
    </source>
</reference>
<comment type="caution">
    <text evidence="14">The sequence shown here is derived from an EMBL/GenBank/DDBJ whole genome shotgun (WGS) entry which is preliminary data.</text>
</comment>
<dbReference type="SUPFAM" id="SSF69075">
    <property type="entry name" value="Glutamyl tRNA-reductase dimerization domain"/>
    <property type="match status" value="1"/>
</dbReference>
<dbReference type="HAMAP" id="MF_00087">
    <property type="entry name" value="Glu_tRNA_reductase"/>
    <property type="match status" value="1"/>
</dbReference>
<evidence type="ECO:0000256" key="6">
    <source>
        <dbReference type="ARBA" id="ARBA00023244"/>
    </source>
</evidence>
<feature type="binding site" evidence="8">
    <location>
        <begin position="114"/>
        <end position="116"/>
    </location>
    <ligand>
        <name>substrate</name>
    </ligand>
</feature>
<dbReference type="PIRSF" id="PIRSF000445">
    <property type="entry name" value="4pyrrol_synth_GluRdtase"/>
    <property type="match status" value="1"/>
</dbReference>
<feature type="domain" description="Glutamyl-tRNA reductase N-terminal" evidence="13">
    <location>
        <begin position="6"/>
        <end position="156"/>
    </location>
</feature>
<comment type="pathway">
    <text evidence="1 8 9">Porphyrin-containing compound metabolism; protoporphyrin-IX biosynthesis; 5-aminolevulinate from L-glutamyl-tRNA(Glu): step 1/2.</text>
</comment>
<feature type="site" description="Important for activity" evidence="8">
    <location>
        <position position="99"/>
    </location>
</feature>
<evidence type="ECO:0000256" key="2">
    <source>
        <dbReference type="ARBA" id="ARBA00005916"/>
    </source>
</evidence>
<organism evidence="14 15">
    <name type="scientific">Paenibacillus thermoaerophilus</name>
    <dbReference type="NCBI Taxonomy" id="1215385"/>
    <lineage>
        <taxon>Bacteria</taxon>
        <taxon>Bacillati</taxon>
        <taxon>Bacillota</taxon>
        <taxon>Bacilli</taxon>
        <taxon>Bacillales</taxon>
        <taxon>Paenibacillaceae</taxon>
        <taxon>Paenibacillus</taxon>
    </lineage>
</organism>
<dbReference type="InterPro" id="IPR036343">
    <property type="entry name" value="GluRdtase_N_sf"/>
</dbReference>
<dbReference type="RefSeq" id="WP_138790103.1">
    <property type="nucleotide sequence ID" value="NZ_JBHTGQ010000024.1"/>
</dbReference>
<keyword evidence="6 8" id="KW-0627">Porphyrin biosynthesis</keyword>
<feature type="binding site" evidence="8">
    <location>
        <position position="109"/>
    </location>
    <ligand>
        <name>substrate</name>
    </ligand>
</feature>
<evidence type="ECO:0000313" key="15">
    <source>
        <dbReference type="Proteomes" id="UP001596528"/>
    </source>
</evidence>
<dbReference type="GO" id="GO:0008883">
    <property type="term" value="F:glutamyl-tRNA reductase activity"/>
    <property type="evidence" value="ECO:0007669"/>
    <property type="project" value="UniProtKB-EC"/>
</dbReference>
<dbReference type="InterPro" id="IPR006151">
    <property type="entry name" value="Shikm_DH/Glu-tRNA_Rdtase"/>
</dbReference>
<comment type="domain">
    <text evidence="8">Possesses an unusual extended V-shaped dimeric structure with each monomer consisting of three distinct domains arranged along a curved 'spinal' alpha-helix. The N-terminal catalytic domain specifically recognizes the glutamate moiety of the substrate. The second domain is the NADPH-binding domain, and the third C-terminal domain is responsible for dimerization.</text>
</comment>